<keyword evidence="3" id="KW-1185">Reference proteome</keyword>
<sequence>MTDGKLRGSPHTGQMAGFVPHPSIRIRERAKLDPAVTSCNGVSEIRLFAFILRLRGSPKDRRSSSWQAGGNGAK</sequence>
<reference evidence="2 3" key="1">
    <citation type="journal article" date="2018" name="Evol. Lett.">
        <title>Horizontal gene cluster transfer increased hallucinogenic mushroom diversity.</title>
        <authorList>
            <person name="Reynolds H.T."/>
            <person name="Vijayakumar V."/>
            <person name="Gluck-Thaler E."/>
            <person name="Korotkin H.B."/>
            <person name="Matheny P.B."/>
            <person name="Slot J.C."/>
        </authorList>
    </citation>
    <scope>NUCLEOTIDE SEQUENCE [LARGE SCALE GENOMIC DNA]</scope>
    <source>
        <strain evidence="2 3">2631</strain>
    </source>
</reference>
<accession>A0A409XWD7</accession>
<dbReference type="EMBL" id="NHYD01000141">
    <property type="protein sequence ID" value="PPQ95056.1"/>
    <property type="molecule type" value="Genomic_DNA"/>
</dbReference>
<name>A0A409XWD7_PSICY</name>
<evidence type="ECO:0000313" key="3">
    <source>
        <dbReference type="Proteomes" id="UP000283269"/>
    </source>
</evidence>
<dbReference type="Proteomes" id="UP000283269">
    <property type="component" value="Unassembled WGS sequence"/>
</dbReference>
<protein>
    <submittedName>
        <fullName evidence="2">Uncharacterized protein</fullName>
    </submittedName>
</protein>
<evidence type="ECO:0000256" key="1">
    <source>
        <dbReference type="SAM" id="MobiDB-lite"/>
    </source>
</evidence>
<feature type="region of interest" description="Disordered" evidence="1">
    <location>
        <begin position="1"/>
        <end position="22"/>
    </location>
</feature>
<dbReference type="AlphaFoldDB" id="A0A409XWD7"/>
<dbReference type="InParanoid" id="A0A409XWD7"/>
<gene>
    <name evidence="2" type="ORF">CVT25_000624</name>
</gene>
<organism evidence="2 3">
    <name type="scientific">Psilocybe cyanescens</name>
    <dbReference type="NCBI Taxonomy" id="93625"/>
    <lineage>
        <taxon>Eukaryota</taxon>
        <taxon>Fungi</taxon>
        <taxon>Dikarya</taxon>
        <taxon>Basidiomycota</taxon>
        <taxon>Agaricomycotina</taxon>
        <taxon>Agaricomycetes</taxon>
        <taxon>Agaricomycetidae</taxon>
        <taxon>Agaricales</taxon>
        <taxon>Agaricineae</taxon>
        <taxon>Strophariaceae</taxon>
        <taxon>Psilocybe</taxon>
    </lineage>
</organism>
<evidence type="ECO:0000313" key="2">
    <source>
        <dbReference type="EMBL" id="PPQ95056.1"/>
    </source>
</evidence>
<proteinExistence type="predicted"/>
<comment type="caution">
    <text evidence="2">The sequence shown here is derived from an EMBL/GenBank/DDBJ whole genome shotgun (WGS) entry which is preliminary data.</text>
</comment>